<dbReference type="SMART" id="SM00360">
    <property type="entry name" value="RRM"/>
    <property type="match status" value="2"/>
</dbReference>
<accession>A0A833V7Y2</accession>
<feature type="compositionally biased region" description="Basic and acidic residues" evidence="5">
    <location>
        <begin position="90"/>
        <end position="105"/>
    </location>
</feature>
<feature type="region of interest" description="Disordered" evidence="5">
    <location>
        <begin position="1"/>
        <end position="505"/>
    </location>
</feature>
<dbReference type="InterPro" id="IPR012677">
    <property type="entry name" value="Nucleotide-bd_a/b_plait_sf"/>
</dbReference>
<dbReference type="GO" id="GO:0003723">
    <property type="term" value="F:RNA binding"/>
    <property type="evidence" value="ECO:0007669"/>
    <property type="project" value="UniProtKB-UniRule"/>
</dbReference>
<dbReference type="Pfam" id="PF00076">
    <property type="entry name" value="RRM_1"/>
    <property type="match status" value="1"/>
</dbReference>
<proteinExistence type="predicted"/>
<evidence type="ECO:0000256" key="5">
    <source>
        <dbReference type="SAM" id="MobiDB-lite"/>
    </source>
</evidence>
<evidence type="ECO:0000259" key="6">
    <source>
        <dbReference type="PROSITE" id="PS50102"/>
    </source>
</evidence>
<feature type="compositionally biased region" description="Basic and acidic residues" evidence="5">
    <location>
        <begin position="133"/>
        <end position="316"/>
    </location>
</feature>
<dbReference type="InterPro" id="IPR000504">
    <property type="entry name" value="RRM_dom"/>
</dbReference>
<organism evidence="7 8">
    <name type="scientific">Carex littledalei</name>
    <dbReference type="NCBI Taxonomy" id="544730"/>
    <lineage>
        <taxon>Eukaryota</taxon>
        <taxon>Viridiplantae</taxon>
        <taxon>Streptophyta</taxon>
        <taxon>Embryophyta</taxon>
        <taxon>Tracheophyta</taxon>
        <taxon>Spermatophyta</taxon>
        <taxon>Magnoliopsida</taxon>
        <taxon>Liliopsida</taxon>
        <taxon>Poales</taxon>
        <taxon>Cyperaceae</taxon>
        <taxon>Cyperoideae</taxon>
        <taxon>Cariceae</taxon>
        <taxon>Carex</taxon>
        <taxon>Carex subgen. Euthyceras</taxon>
    </lineage>
</organism>
<dbReference type="PROSITE" id="PS50102">
    <property type="entry name" value="RRM"/>
    <property type="match status" value="2"/>
</dbReference>
<feature type="compositionally biased region" description="Basic and acidic residues" evidence="5">
    <location>
        <begin position="397"/>
        <end position="464"/>
    </location>
</feature>
<dbReference type="SUPFAM" id="SSF54928">
    <property type="entry name" value="RNA-binding domain, RBD"/>
    <property type="match status" value="3"/>
</dbReference>
<feature type="compositionally biased region" description="Basic and acidic residues" evidence="5">
    <location>
        <begin position="472"/>
        <end position="495"/>
    </location>
</feature>
<feature type="compositionally biased region" description="Basic and acidic residues" evidence="5">
    <location>
        <begin position="867"/>
        <end position="883"/>
    </location>
</feature>
<name>A0A833V7Y2_9POAL</name>
<dbReference type="Proteomes" id="UP000623129">
    <property type="component" value="Unassembled WGS sequence"/>
</dbReference>
<dbReference type="EMBL" id="SWLB01000016">
    <property type="protein sequence ID" value="KAF3328077.1"/>
    <property type="molecule type" value="Genomic_DNA"/>
</dbReference>
<keyword evidence="2 4" id="KW-0694">RNA-binding</keyword>
<keyword evidence="1" id="KW-0507">mRNA processing</keyword>
<evidence type="ECO:0000313" key="8">
    <source>
        <dbReference type="Proteomes" id="UP000623129"/>
    </source>
</evidence>
<dbReference type="PANTHER" id="PTHR23139">
    <property type="entry name" value="RNA-BINDING PROTEIN"/>
    <property type="match status" value="1"/>
</dbReference>
<dbReference type="AlphaFoldDB" id="A0A833V7Y2"/>
<feature type="compositionally biased region" description="Basic and acidic residues" evidence="5">
    <location>
        <begin position="114"/>
        <end position="126"/>
    </location>
</feature>
<feature type="compositionally biased region" description="Basic residues" evidence="5">
    <location>
        <begin position="385"/>
        <end position="396"/>
    </location>
</feature>
<feature type="compositionally biased region" description="Polar residues" evidence="5">
    <location>
        <begin position="839"/>
        <end position="856"/>
    </location>
</feature>
<feature type="domain" description="RRM" evidence="6">
    <location>
        <begin position="545"/>
        <end position="620"/>
    </location>
</feature>
<reference evidence="7" key="1">
    <citation type="submission" date="2020-01" db="EMBL/GenBank/DDBJ databases">
        <title>Genome sequence of Kobresia littledalei, the first chromosome-level genome in the family Cyperaceae.</title>
        <authorList>
            <person name="Qu G."/>
        </authorList>
    </citation>
    <scope>NUCLEOTIDE SEQUENCE</scope>
    <source>
        <strain evidence="7">C.B.Clarke</strain>
        <tissue evidence="7">Leaf</tissue>
    </source>
</reference>
<dbReference type="InterPro" id="IPR035979">
    <property type="entry name" value="RBD_domain_sf"/>
</dbReference>
<keyword evidence="3" id="KW-0508">mRNA splicing</keyword>
<dbReference type="Gene3D" id="3.30.70.330">
    <property type="match status" value="3"/>
</dbReference>
<sequence>MSETNSEVASPESEENVNIGTAARTRPLSFEEIIERRKNKSEIVDSPKETSMSTDFDNGSEYKPPSRNGTEGWRLASVVVSSKAEEECESKERDRDSDMLREGARNDGPTLNRSDMRKSNKYEEPRTKRRRSTGRERNERERERESRLRERNRQDPPPERRFNRRELPLERRINRRDLPPTRSPDRKADRRDRYPARSPQKRSDKRNQPSPERKSDRMDRPSSHSPERKPSKQDHTHSRSPGRRLDKWDQSRHRPHSRSPEMKSDRLGHPHSRVQEKKSDKQDRVISHALERRSDKRDQPHCRTPEGRPEKRDGARSRSPGRRPQQDRPRSRSPGRRSDKWHHQPRSRSPTRRLEKGDRPRSHSPQKRPEKRDRPRSRSPEKRPEKRNRPRSRSPRRRPEQSRLRSRSPERRPNKHDRASSRSPERRSDKREQPHSHSPERKSEKWDQPEKKLEKLVRQDRESIVDNSSSKQDQENKTEKPQISSVEKKSDKWDKPPAGVSIPDQPGFGSILGVFQTTIQNMLETGTKSIMVEPAQLTQATRPRRRLYIENIPELASEKTLIDEMNTFFPETNPCLTCIINKEKRQALVEFLTPDDATKALSFDGRLFLGTVLRIRRPKDYVEMPNVVPEKTVEEIKVISDIVKDSCHKIFVAGINSQLLSSKELMEIVSVWGPLKAYRFMFSDELGEPCAFLEYEDHSITLNACAGLNGMRIGTRAITVVQALPDASDEPLDETSPSYDVPLHAKSLLVDATPILQLKNMYDRDIFLQLSKTEVEEDIEDIRLTCARFGTVKSVKIVPYIKSTVPKEPNGTTIIAKDTGMDDTYETLENGPDEKENADSSPIASSTGDEQINSVGQGPDAEEESTEQEKCSVSEVSKKKELDAGFDASNGETTHNGDVPNGVETEKGGDGEDIFVAGSVLVEFVRKEAACMAAHELHGELFGGRVMEAGFAPLELFLERFSK</sequence>
<gene>
    <name evidence="7" type="ORF">FCM35_KLT06683</name>
</gene>
<keyword evidence="8" id="KW-1185">Reference proteome</keyword>
<protein>
    <submittedName>
        <fullName evidence="7">Splicing factor U2af large subunit B-like isoform X1</fullName>
    </submittedName>
</protein>
<dbReference type="GO" id="GO:0008380">
    <property type="term" value="P:RNA splicing"/>
    <property type="evidence" value="ECO:0007669"/>
    <property type="project" value="UniProtKB-KW"/>
</dbReference>
<evidence type="ECO:0000256" key="4">
    <source>
        <dbReference type="PROSITE-ProRule" id="PRU00176"/>
    </source>
</evidence>
<evidence type="ECO:0000256" key="1">
    <source>
        <dbReference type="ARBA" id="ARBA00022664"/>
    </source>
</evidence>
<comment type="caution">
    <text evidence="7">The sequence shown here is derived from an EMBL/GenBank/DDBJ whole genome shotgun (WGS) entry which is preliminary data.</text>
</comment>
<evidence type="ECO:0000256" key="3">
    <source>
        <dbReference type="ARBA" id="ARBA00023187"/>
    </source>
</evidence>
<dbReference type="GO" id="GO:0006397">
    <property type="term" value="P:mRNA processing"/>
    <property type="evidence" value="ECO:0007669"/>
    <property type="project" value="UniProtKB-KW"/>
</dbReference>
<feature type="compositionally biased region" description="Basic and acidic residues" evidence="5">
    <location>
        <begin position="352"/>
        <end position="384"/>
    </location>
</feature>
<evidence type="ECO:0000256" key="2">
    <source>
        <dbReference type="ARBA" id="ARBA00022884"/>
    </source>
</evidence>
<feature type="compositionally biased region" description="Basic and acidic residues" evidence="5">
    <location>
        <begin position="324"/>
        <end position="342"/>
    </location>
</feature>
<evidence type="ECO:0000313" key="7">
    <source>
        <dbReference type="EMBL" id="KAF3328077.1"/>
    </source>
</evidence>
<feature type="domain" description="RRM" evidence="6">
    <location>
        <begin position="648"/>
        <end position="725"/>
    </location>
</feature>
<feature type="region of interest" description="Disordered" evidence="5">
    <location>
        <begin position="808"/>
        <end position="910"/>
    </location>
</feature>
<feature type="compositionally biased region" description="Basic and acidic residues" evidence="5">
    <location>
        <begin position="33"/>
        <end position="48"/>
    </location>
</feature>
<dbReference type="OrthoDB" id="669935at2759"/>